<dbReference type="EMBL" id="JANAVB010042020">
    <property type="protein sequence ID" value="KAJ6794900.1"/>
    <property type="molecule type" value="Genomic_DNA"/>
</dbReference>
<comment type="caution">
    <text evidence="1">The sequence shown here is derived from an EMBL/GenBank/DDBJ whole genome shotgun (WGS) entry which is preliminary data.</text>
</comment>
<reference evidence="1" key="2">
    <citation type="submission" date="2023-04" db="EMBL/GenBank/DDBJ databases">
        <authorList>
            <person name="Bruccoleri R.E."/>
            <person name="Oakeley E.J."/>
            <person name="Faust A.-M."/>
            <person name="Dessus-Babus S."/>
            <person name="Altorfer M."/>
            <person name="Burckhardt D."/>
            <person name="Oertli M."/>
            <person name="Naumann U."/>
            <person name="Petersen F."/>
            <person name="Wong J."/>
        </authorList>
    </citation>
    <scope>NUCLEOTIDE SEQUENCE</scope>
    <source>
        <strain evidence="1">GSM-AAB239-AS_SAM_17_03QT</strain>
        <tissue evidence="1">Leaf</tissue>
    </source>
</reference>
<sequence length="72" mass="8438">MLYYSRATKPRQVHRLESFTLYFCLASCTHIDTLYTRSFIVHRSSFIVHSSLFFTCTLGGEILQICNQSYFS</sequence>
<organism evidence="1 2">
    <name type="scientific">Iris pallida</name>
    <name type="common">Sweet iris</name>
    <dbReference type="NCBI Taxonomy" id="29817"/>
    <lineage>
        <taxon>Eukaryota</taxon>
        <taxon>Viridiplantae</taxon>
        <taxon>Streptophyta</taxon>
        <taxon>Embryophyta</taxon>
        <taxon>Tracheophyta</taxon>
        <taxon>Spermatophyta</taxon>
        <taxon>Magnoliopsida</taxon>
        <taxon>Liliopsida</taxon>
        <taxon>Asparagales</taxon>
        <taxon>Iridaceae</taxon>
        <taxon>Iridoideae</taxon>
        <taxon>Irideae</taxon>
        <taxon>Iris</taxon>
    </lineage>
</organism>
<name>A0AAX6DSW7_IRIPA</name>
<keyword evidence="2" id="KW-1185">Reference proteome</keyword>
<gene>
    <name evidence="1" type="ORF">M6B38_228330</name>
</gene>
<proteinExistence type="predicted"/>
<dbReference type="AlphaFoldDB" id="A0AAX6DSW7"/>
<accession>A0AAX6DSW7</accession>
<dbReference type="Proteomes" id="UP001140949">
    <property type="component" value="Unassembled WGS sequence"/>
</dbReference>
<evidence type="ECO:0000313" key="2">
    <source>
        <dbReference type="Proteomes" id="UP001140949"/>
    </source>
</evidence>
<reference evidence="1" key="1">
    <citation type="journal article" date="2023" name="GigaByte">
        <title>Genome assembly of the bearded iris, Iris pallida Lam.</title>
        <authorList>
            <person name="Bruccoleri R.E."/>
            <person name="Oakeley E.J."/>
            <person name="Faust A.M.E."/>
            <person name="Altorfer M."/>
            <person name="Dessus-Babus S."/>
            <person name="Burckhardt D."/>
            <person name="Oertli M."/>
            <person name="Naumann U."/>
            <person name="Petersen F."/>
            <person name="Wong J."/>
        </authorList>
    </citation>
    <scope>NUCLEOTIDE SEQUENCE</scope>
    <source>
        <strain evidence="1">GSM-AAB239-AS_SAM_17_03QT</strain>
    </source>
</reference>
<protein>
    <submittedName>
        <fullName evidence="1">Uncharacterized protein</fullName>
    </submittedName>
</protein>
<evidence type="ECO:0000313" key="1">
    <source>
        <dbReference type="EMBL" id="KAJ6794900.1"/>
    </source>
</evidence>